<accession>A0A2P5E8Z1</accession>
<dbReference type="STRING" id="63057.A0A2P5E8Z1"/>
<dbReference type="SUPFAM" id="SSF52058">
    <property type="entry name" value="L domain-like"/>
    <property type="match status" value="1"/>
</dbReference>
<dbReference type="GO" id="GO:0043531">
    <property type="term" value="F:ADP binding"/>
    <property type="evidence" value="ECO:0007669"/>
    <property type="project" value="InterPro"/>
</dbReference>
<dbReference type="PRINTS" id="PR00364">
    <property type="entry name" value="DISEASERSIST"/>
</dbReference>
<proteinExistence type="predicted"/>
<evidence type="ECO:0000256" key="1">
    <source>
        <dbReference type="ARBA" id="ARBA00022737"/>
    </source>
</evidence>
<evidence type="ECO:0000256" key="2">
    <source>
        <dbReference type="ARBA" id="ARBA00022821"/>
    </source>
</evidence>
<evidence type="ECO:0000259" key="3">
    <source>
        <dbReference type="Pfam" id="PF23559"/>
    </source>
</evidence>
<dbReference type="InterPro" id="IPR027417">
    <property type="entry name" value="P-loop_NTPase"/>
</dbReference>
<reference evidence="6" key="1">
    <citation type="submission" date="2016-06" db="EMBL/GenBank/DDBJ databases">
        <title>Parallel loss of symbiosis genes in relatives of nitrogen-fixing non-legume Parasponia.</title>
        <authorList>
            <person name="Van Velzen R."/>
            <person name="Holmer R."/>
            <person name="Bu F."/>
            <person name="Rutten L."/>
            <person name="Van Zeijl A."/>
            <person name="Liu W."/>
            <person name="Santuari L."/>
            <person name="Cao Q."/>
            <person name="Sharma T."/>
            <person name="Shen D."/>
            <person name="Roswanjaya Y."/>
            <person name="Wardhani T."/>
            <person name="Kalhor M.S."/>
            <person name="Jansen J."/>
            <person name="Van den Hoogen J."/>
            <person name="Gungor B."/>
            <person name="Hartog M."/>
            <person name="Hontelez J."/>
            <person name="Verver J."/>
            <person name="Yang W.-C."/>
            <person name="Schijlen E."/>
            <person name="Repin R."/>
            <person name="Schilthuizen M."/>
            <person name="Schranz E."/>
            <person name="Heidstra R."/>
            <person name="Miyata K."/>
            <person name="Fedorova E."/>
            <person name="Kohlen W."/>
            <person name="Bisseling T."/>
            <person name="Smit S."/>
            <person name="Geurts R."/>
        </authorList>
    </citation>
    <scope>NUCLEOTIDE SEQUENCE [LARGE SCALE GENOMIC DNA]</scope>
    <source>
        <strain evidence="6">cv. RG33-2</strain>
    </source>
</reference>
<dbReference type="SUPFAM" id="SSF52540">
    <property type="entry name" value="P-loop containing nucleoside triphosphate hydrolases"/>
    <property type="match status" value="1"/>
</dbReference>
<dbReference type="InterPro" id="IPR044974">
    <property type="entry name" value="Disease_R_plants"/>
</dbReference>
<keyword evidence="1" id="KW-0677">Repeat</keyword>
<organism evidence="5 6">
    <name type="scientific">Trema orientale</name>
    <name type="common">Charcoal tree</name>
    <name type="synonym">Celtis orientalis</name>
    <dbReference type="NCBI Taxonomy" id="63057"/>
    <lineage>
        <taxon>Eukaryota</taxon>
        <taxon>Viridiplantae</taxon>
        <taxon>Streptophyta</taxon>
        <taxon>Embryophyta</taxon>
        <taxon>Tracheophyta</taxon>
        <taxon>Spermatophyta</taxon>
        <taxon>Magnoliopsida</taxon>
        <taxon>eudicotyledons</taxon>
        <taxon>Gunneridae</taxon>
        <taxon>Pentapetalae</taxon>
        <taxon>rosids</taxon>
        <taxon>fabids</taxon>
        <taxon>Rosales</taxon>
        <taxon>Cannabaceae</taxon>
        <taxon>Trema</taxon>
    </lineage>
</organism>
<dbReference type="Pfam" id="PF23559">
    <property type="entry name" value="WHD_DRP"/>
    <property type="match status" value="1"/>
</dbReference>
<dbReference type="Gene3D" id="3.80.10.10">
    <property type="entry name" value="Ribonuclease Inhibitor"/>
    <property type="match status" value="1"/>
</dbReference>
<protein>
    <submittedName>
        <fullName evidence="5">NB-ARC domain, LRR domain containing protein</fullName>
    </submittedName>
</protein>
<evidence type="ECO:0000313" key="6">
    <source>
        <dbReference type="Proteomes" id="UP000237000"/>
    </source>
</evidence>
<keyword evidence="2" id="KW-0611">Plant defense</keyword>
<sequence>MKAFSSIPEKSCPAELKSISNDLVQKCEGLPLGIVTLGAVMSAKILEKSEWGRVYNSLSWELRTNPLLEVVKSILLLSFKDLPYRLKYCFLYCCIFPEAYVIQRSRLVRLWIAEGLVEQVKGHSLEETAESYLMELIYRSMLQVVERHSNGRPKACKMHDLLREVAISISEEEKFCTIVTEQEVAKETRVRRLSLQALNGQISSKDLSKVRTFFVFLPKVIPSSFISLPSGFRMLTVLDFKDVPIVELPEEVAYCFNLRYLNLKGTKLKALPRSIGKLRSLQTLDIRNTGNLKFEYVSGTWAPLDACEFKNLQVLDCVEVESEVLLRGLKHTTQLKRLGLTKVREAYGNDLCNSIERMKLLRYLFVMTIDEDELLQMDALLSPPPFLDTLFLIGKLEKLPGWFHSLHSITCIRLHWSRLKEDFLPSVQALPNLARLFLINAYSGTKLHFRSGFQKLSYLELRFLPQLKEITIEKGVMPCIQELDIESCVELKILPSGIEHLSSLQELSLWSMTTEFLKCIRGEQAVDRNKVKHISKIGHYSETQSGSWSYEPLS</sequence>
<comment type="caution">
    <text evidence="5">The sequence shown here is derived from an EMBL/GenBank/DDBJ whole genome shotgun (WGS) entry which is preliminary data.</text>
</comment>
<dbReference type="FunFam" id="1.10.10.10:FF:000322">
    <property type="entry name" value="Probable disease resistance protein At1g63360"/>
    <property type="match status" value="1"/>
</dbReference>
<gene>
    <name evidence="5" type="ORF">TorRG33x02_222190</name>
</gene>
<dbReference type="Proteomes" id="UP000237000">
    <property type="component" value="Unassembled WGS sequence"/>
</dbReference>
<dbReference type="AlphaFoldDB" id="A0A2P5E8Z1"/>
<evidence type="ECO:0000259" key="4">
    <source>
        <dbReference type="Pfam" id="PF23598"/>
    </source>
</evidence>
<dbReference type="PANTHER" id="PTHR23155">
    <property type="entry name" value="DISEASE RESISTANCE PROTEIN RP"/>
    <property type="match status" value="1"/>
</dbReference>
<dbReference type="Gene3D" id="1.10.8.430">
    <property type="entry name" value="Helical domain of apoptotic protease-activating factors"/>
    <property type="match status" value="1"/>
</dbReference>
<dbReference type="Gene3D" id="1.10.10.10">
    <property type="entry name" value="Winged helix-like DNA-binding domain superfamily/Winged helix DNA-binding domain"/>
    <property type="match status" value="1"/>
</dbReference>
<feature type="domain" description="Disease resistance R13L4/SHOC-2-like LRR" evidence="4">
    <location>
        <begin position="209"/>
        <end position="510"/>
    </location>
</feature>
<dbReference type="Pfam" id="PF23598">
    <property type="entry name" value="LRR_14"/>
    <property type="match status" value="1"/>
</dbReference>
<evidence type="ECO:0000313" key="5">
    <source>
        <dbReference type="EMBL" id="PON82001.1"/>
    </source>
</evidence>
<keyword evidence="6" id="KW-1185">Reference proteome</keyword>
<dbReference type="InterPro" id="IPR032675">
    <property type="entry name" value="LRR_dom_sf"/>
</dbReference>
<feature type="domain" description="Disease resistance protein winged helix" evidence="3">
    <location>
        <begin position="95"/>
        <end position="166"/>
    </location>
</feature>
<dbReference type="InterPro" id="IPR042197">
    <property type="entry name" value="Apaf_helical"/>
</dbReference>
<name>A0A2P5E8Z1_TREOI</name>
<dbReference type="OrthoDB" id="598235at2759"/>
<dbReference type="GO" id="GO:0098542">
    <property type="term" value="P:defense response to other organism"/>
    <property type="evidence" value="ECO:0007669"/>
    <property type="project" value="TreeGrafter"/>
</dbReference>
<dbReference type="InterPro" id="IPR055414">
    <property type="entry name" value="LRR_R13L4/SHOC2-like"/>
</dbReference>
<dbReference type="EMBL" id="JXTC01000204">
    <property type="protein sequence ID" value="PON82001.1"/>
    <property type="molecule type" value="Genomic_DNA"/>
</dbReference>
<dbReference type="PANTHER" id="PTHR23155:SF1205">
    <property type="entry name" value="DISEASE RESISTANCE PROTEIN RPM1"/>
    <property type="match status" value="1"/>
</dbReference>
<dbReference type="InterPro" id="IPR058922">
    <property type="entry name" value="WHD_DRP"/>
</dbReference>
<dbReference type="InterPro" id="IPR036388">
    <property type="entry name" value="WH-like_DNA-bd_sf"/>
</dbReference>
<dbReference type="InParanoid" id="A0A2P5E8Z1"/>